<dbReference type="AlphaFoldDB" id="A0A0M2GW77"/>
<name>A0A0M2GW77_9ACTN</name>
<proteinExistence type="predicted"/>
<dbReference type="InterPro" id="IPR008930">
    <property type="entry name" value="Terpenoid_cyclase/PrenylTrfase"/>
</dbReference>
<dbReference type="RefSeq" id="WP_031134886.1">
    <property type="nucleotide sequence ID" value="NZ_JBMVBE010000005.1"/>
</dbReference>
<feature type="region of interest" description="Disordered" evidence="1">
    <location>
        <begin position="1"/>
        <end position="21"/>
    </location>
</feature>
<evidence type="ECO:0000313" key="3">
    <source>
        <dbReference type="Proteomes" id="UP000034786"/>
    </source>
</evidence>
<dbReference type="Proteomes" id="UP000034786">
    <property type="component" value="Unassembled WGS sequence"/>
</dbReference>
<keyword evidence="3" id="KW-1185">Reference proteome</keyword>
<evidence type="ECO:0000256" key="1">
    <source>
        <dbReference type="SAM" id="MobiDB-lite"/>
    </source>
</evidence>
<comment type="caution">
    <text evidence="2">The sequence shown here is derived from an EMBL/GenBank/DDBJ whole genome shotgun (WGS) entry which is preliminary data.</text>
</comment>
<sequence length="314" mass="34689">MAASGATEVPPTPPPHSPVTRAERFVRLTARVLEQHRFAHHFRGAAADPVETALDAYRNEDGGYGHALEPDLRGPVSQPLHTAHALRVLDAVGRCAGQRVERICRYLTSVSTADGALPAIHPSQRGYPTAPFVTVVDDPPSDLLATGPVVGLLHRNEVWHAWLFRATDFCWQAVECLETSHPYEIEAAVAFLDAAPDRRRAEAAADRLGRLVREHRLAVLDPGDLDAYPVSPGYAPGEHHFPYDYARTPRSLARAWFTDEEMARSLDHLAAQQQEDGGWPVRWRRWAPAPALEARPLVTIEALRVLSAYGRAID</sequence>
<protein>
    <recommendedName>
        <fullName evidence="4">Prenyltransferase</fullName>
    </recommendedName>
</protein>
<dbReference type="STRING" id="284040.UK15_11890"/>
<dbReference type="PATRIC" id="fig|284040.3.peg.6825"/>
<gene>
    <name evidence="2" type="ORF">UK15_11890</name>
</gene>
<reference evidence="3" key="1">
    <citation type="submission" date="2015-02" db="EMBL/GenBank/DDBJ databases">
        <authorList>
            <person name="Ju K.-S."/>
            <person name="Doroghazi J.R."/>
            <person name="Metcalf W."/>
        </authorList>
    </citation>
    <scope>NUCLEOTIDE SEQUENCE [LARGE SCALE GENOMIC DNA]</scope>
    <source>
        <strain evidence="3">NRRL B-16380</strain>
    </source>
</reference>
<dbReference type="Gene3D" id="1.50.10.20">
    <property type="match status" value="2"/>
</dbReference>
<organism evidence="2 3">
    <name type="scientific">Streptomyces variegatus</name>
    <dbReference type="NCBI Taxonomy" id="284040"/>
    <lineage>
        <taxon>Bacteria</taxon>
        <taxon>Bacillati</taxon>
        <taxon>Actinomycetota</taxon>
        <taxon>Actinomycetes</taxon>
        <taxon>Kitasatosporales</taxon>
        <taxon>Streptomycetaceae</taxon>
        <taxon>Streptomyces</taxon>
    </lineage>
</organism>
<dbReference type="EMBL" id="JYJH01000006">
    <property type="protein sequence ID" value="KJK39717.1"/>
    <property type="molecule type" value="Genomic_DNA"/>
</dbReference>
<evidence type="ECO:0008006" key="4">
    <source>
        <dbReference type="Google" id="ProtNLM"/>
    </source>
</evidence>
<evidence type="ECO:0000313" key="2">
    <source>
        <dbReference type="EMBL" id="KJK39717.1"/>
    </source>
</evidence>
<accession>A0A0M2GW77</accession>
<dbReference type="SUPFAM" id="SSF48239">
    <property type="entry name" value="Terpenoid cyclases/Protein prenyltransferases"/>
    <property type="match status" value="1"/>
</dbReference>